<dbReference type="EMBL" id="CP015519">
    <property type="protein sequence ID" value="APG28570.1"/>
    <property type="molecule type" value="Genomic_DNA"/>
</dbReference>
<protein>
    <submittedName>
        <fullName evidence="1">Uncharacterized protein</fullName>
    </submittedName>
</protein>
<organism evidence="1 2">
    <name type="scientific">Syntrophotalea acetylenivorans</name>
    <dbReference type="NCBI Taxonomy" id="1842532"/>
    <lineage>
        <taxon>Bacteria</taxon>
        <taxon>Pseudomonadati</taxon>
        <taxon>Thermodesulfobacteriota</taxon>
        <taxon>Desulfuromonadia</taxon>
        <taxon>Desulfuromonadales</taxon>
        <taxon>Syntrophotaleaceae</taxon>
        <taxon>Syntrophotalea</taxon>
    </lineage>
</organism>
<accession>A0A1L3GRT3</accession>
<gene>
    <name evidence="1" type="ORF">A7E78_12385</name>
</gene>
<evidence type="ECO:0000313" key="2">
    <source>
        <dbReference type="Proteomes" id="UP000182517"/>
    </source>
</evidence>
<dbReference type="STRING" id="1842532.A7E78_12385"/>
<dbReference type="AlphaFoldDB" id="A0A1L3GRT3"/>
<dbReference type="KEGG" id="pef:A7E78_12385"/>
<sequence length="61" mass="7336">MYPEYHQFQNTKSPRLSNRGLFHYVRGYKVLVYDHIWPLKTIWNNMLDTSAQEGSFIPEAF</sequence>
<proteinExistence type="predicted"/>
<name>A0A1L3GRT3_9BACT</name>
<evidence type="ECO:0000313" key="1">
    <source>
        <dbReference type="EMBL" id="APG28570.1"/>
    </source>
</evidence>
<dbReference type="Proteomes" id="UP000182517">
    <property type="component" value="Chromosome"/>
</dbReference>
<keyword evidence="2" id="KW-1185">Reference proteome</keyword>
<reference evidence="1 2" key="1">
    <citation type="journal article" date="2017" name="Genome Announc.">
        <title>Complete Genome Sequences of Two Acetylene-Fermenting Pelobacter acetylenicus Strains.</title>
        <authorList>
            <person name="Sutton J.M."/>
            <person name="Baesman S.M."/>
            <person name="Fierst J.L."/>
            <person name="Poret-Peterson A.T."/>
            <person name="Oremland R.S."/>
            <person name="Dunlap D.S."/>
            <person name="Akob D.M."/>
        </authorList>
    </citation>
    <scope>NUCLEOTIDE SEQUENCE [LARGE SCALE GENOMIC DNA]</scope>
    <source>
        <strain evidence="1 2">SFB93</strain>
    </source>
</reference>